<organism evidence="1 2">
    <name type="scientific">Clostridium tagluense</name>
    <dbReference type="NCBI Taxonomy" id="360422"/>
    <lineage>
        <taxon>Bacteria</taxon>
        <taxon>Bacillati</taxon>
        <taxon>Bacillota</taxon>
        <taxon>Clostridia</taxon>
        <taxon>Eubacteriales</taxon>
        <taxon>Clostridiaceae</taxon>
        <taxon>Clostridium</taxon>
    </lineage>
</organism>
<comment type="caution">
    <text evidence="1">The sequence shown here is derived from an EMBL/GenBank/DDBJ whole genome shotgun (WGS) entry which is preliminary data.</text>
</comment>
<accession>A0A401UQ20</accession>
<dbReference type="AlphaFoldDB" id="A0A401UQ20"/>
<proteinExistence type="predicted"/>
<evidence type="ECO:0000313" key="2">
    <source>
        <dbReference type="Proteomes" id="UP000287872"/>
    </source>
</evidence>
<gene>
    <name evidence="1" type="ORF">Ctaglu_32400</name>
</gene>
<sequence>MPNYILTVKLDTEKYQENILNKRLEISRNIYNSCLGELYKRYNSMRQSKEYRKVVKMTIGKDRNKQFNELNKKYGLTEYLLHDFVKPIQKHFKGNIDSFTAQKIASRCFSAFQGLMFHTANRVCFKKYGEMNSVEGKSNKTGIRFKDGKLFWNGLETDVIINKNDEYAEISLLNKVKYCRIVRKFIRGKYKYYIQLVLDGIPPVKYNKKTGEVKNSIGKGNVGIDIGTQTIGIASKYDVKLLELAPEINNIETIKRKLLRKLDRQRRINNPNNFNENGTIKHGVKLIWVKSNKYIKMQNELRDIQRKQADIRKQSHNILANKIVGLGDRILVETMNYKGLQKRSQNTTVNEKTGKFNKKKRFGKSLANKAPSMLLTILDNKLKWNNTELYKVNTYKIKASQYNHFDDKYNKKELSERFNIFNIDNEEIKIQRDLYSSFLIMNVKENLEEIDREKCFSEYGNFKMLHDKEINRLLSSENKKIPSMGI</sequence>
<evidence type="ECO:0000313" key="1">
    <source>
        <dbReference type="EMBL" id="GCD11617.1"/>
    </source>
</evidence>
<keyword evidence="2" id="KW-1185">Reference proteome</keyword>
<evidence type="ECO:0008006" key="3">
    <source>
        <dbReference type="Google" id="ProtNLM"/>
    </source>
</evidence>
<protein>
    <recommendedName>
        <fullName evidence="3">Transposase</fullName>
    </recommendedName>
</protein>
<dbReference type="Proteomes" id="UP000287872">
    <property type="component" value="Unassembled WGS sequence"/>
</dbReference>
<reference evidence="1 2" key="1">
    <citation type="submission" date="2018-11" db="EMBL/GenBank/DDBJ databases">
        <title>Genome sequencing and assembly of Clostridium tagluense strain A121.</title>
        <authorList>
            <person name="Murakami T."/>
            <person name="Segawa T."/>
            <person name="Shcherbakova V.A."/>
            <person name="Mori H."/>
            <person name="Yoshimura Y."/>
        </authorList>
    </citation>
    <scope>NUCLEOTIDE SEQUENCE [LARGE SCALE GENOMIC DNA]</scope>
    <source>
        <strain evidence="1 2">A121</strain>
    </source>
</reference>
<dbReference type="RefSeq" id="WP_233439824.1">
    <property type="nucleotide sequence ID" value="NZ_BHYK01000020.1"/>
</dbReference>
<name>A0A401UQ20_9CLOT</name>
<dbReference type="EMBL" id="BHYK01000020">
    <property type="protein sequence ID" value="GCD11617.1"/>
    <property type="molecule type" value="Genomic_DNA"/>
</dbReference>